<protein>
    <recommendedName>
        <fullName evidence="1">Glycosyltransferase 2-like domain-containing protein</fullName>
    </recommendedName>
</protein>
<comment type="caution">
    <text evidence="2">The sequence shown here is derived from an EMBL/GenBank/DDBJ whole genome shotgun (WGS) entry which is preliminary data.</text>
</comment>
<dbReference type="PANTHER" id="PTHR43685:SF2">
    <property type="entry name" value="GLYCOSYLTRANSFERASE 2-LIKE DOMAIN-CONTAINING PROTEIN"/>
    <property type="match status" value="1"/>
</dbReference>
<dbReference type="InterPro" id="IPR029044">
    <property type="entry name" value="Nucleotide-diphossugar_trans"/>
</dbReference>
<dbReference type="RefSeq" id="WP_085578707.1">
    <property type="nucleotide sequence ID" value="NZ_JFKA01000001.1"/>
</dbReference>
<proteinExistence type="predicted"/>
<dbReference type="SUPFAM" id="SSF53448">
    <property type="entry name" value="Nucleotide-diphospho-sugar transferases"/>
    <property type="match status" value="1"/>
</dbReference>
<dbReference type="InterPro" id="IPR001173">
    <property type="entry name" value="Glyco_trans_2-like"/>
</dbReference>
<dbReference type="Gene3D" id="3.90.550.10">
    <property type="entry name" value="Spore Coat Polysaccharide Biosynthesis Protein SpsA, Chain A"/>
    <property type="match status" value="1"/>
</dbReference>
<dbReference type="PANTHER" id="PTHR43685">
    <property type="entry name" value="GLYCOSYLTRANSFERASE"/>
    <property type="match status" value="1"/>
</dbReference>
<dbReference type="Pfam" id="PF00535">
    <property type="entry name" value="Glycos_transf_2"/>
    <property type="match status" value="1"/>
</dbReference>
<reference evidence="2 3" key="1">
    <citation type="submission" date="2014-03" db="EMBL/GenBank/DDBJ databases">
        <title>The draft genome sequence of Thalassospira mesophila JCM 18969.</title>
        <authorList>
            <person name="Lai Q."/>
            <person name="Shao Z."/>
        </authorList>
    </citation>
    <scope>NUCLEOTIDE SEQUENCE [LARGE SCALE GENOMIC DNA]</scope>
    <source>
        <strain evidence="2 3">JCM 18969</strain>
    </source>
</reference>
<dbReference type="InterPro" id="IPR050834">
    <property type="entry name" value="Glycosyltransf_2"/>
</dbReference>
<evidence type="ECO:0000313" key="3">
    <source>
        <dbReference type="Proteomes" id="UP000193391"/>
    </source>
</evidence>
<dbReference type="Proteomes" id="UP000193391">
    <property type="component" value="Unassembled WGS sequence"/>
</dbReference>
<gene>
    <name evidence="2" type="ORF">TMES_01375</name>
</gene>
<evidence type="ECO:0000259" key="1">
    <source>
        <dbReference type="Pfam" id="PF00535"/>
    </source>
</evidence>
<name>A0A1Y2L475_9PROT</name>
<organism evidence="2 3">
    <name type="scientific">Thalassospira mesophila</name>
    <dbReference type="NCBI Taxonomy" id="1293891"/>
    <lineage>
        <taxon>Bacteria</taxon>
        <taxon>Pseudomonadati</taxon>
        <taxon>Pseudomonadota</taxon>
        <taxon>Alphaproteobacteria</taxon>
        <taxon>Rhodospirillales</taxon>
        <taxon>Thalassospiraceae</taxon>
        <taxon>Thalassospira</taxon>
    </lineage>
</organism>
<keyword evidence="3" id="KW-1185">Reference proteome</keyword>
<dbReference type="CDD" id="cd00761">
    <property type="entry name" value="Glyco_tranf_GTA_type"/>
    <property type="match status" value="1"/>
</dbReference>
<dbReference type="AlphaFoldDB" id="A0A1Y2L475"/>
<evidence type="ECO:0000313" key="2">
    <source>
        <dbReference type="EMBL" id="OSQ40471.1"/>
    </source>
</evidence>
<dbReference type="OrthoDB" id="6383742at2"/>
<dbReference type="EMBL" id="JFKA01000001">
    <property type="protein sequence ID" value="OSQ40471.1"/>
    <property type="molecule type" value="Genomic_DNA"/>
</dbReference>
<sequence length="296" mass="33755">MDELTVSITCYNAEETIERCLKSLTKSEKIINEVLVLDDGSTDNSVSIIKENINKNKKIKLIRHMKNKGVAAARSKLIHEARSKFVAFLDDDDEAHPERFDKQIRLIEKAEISHKTNLVACYCSREVISEENSQYMGAIGVTPPSPHGKMVALNILAGYKEPGYVFGPVGSGTLIARRETFLAVGDFDPNLRRTEDLDWAIRLSLMGGVFIGCPEPLIRQHVTVSHEKSNFKPLIDSFQLLIKYQKYLKAEKFYISSFIFQAAKFFYAKKKKYRYKFLLATLYVINKKLFSNLRGK</sequence>
<feature type="domain" description="Glycosyltransferase 2-like" evidence="1">
    <location>
        <begin position="6"/>
        <end position="110"/>
    </location>
</feature>
<accession>A0A1Y2L475</accession>
<dbReference type="STRING" id="1293891.TMES_01375"/>